<comment type="caution">
    <text evidence="1">The sequence shown here is derived from an EMBL/GenBank/DDBJ whole genome shotgun (WGS) entry which is preliminary data.</text>
</comment>
<keyword evidence="1" id="KW-0645">Protease</keyword>
<dbReference type="EMBL" id="DWWS01000027">
    <property type="protein sequence ID" value="HJC23559.1"/>
    <property type="molecule type" value="Genomic_DNA"/>
</dbReference>
<dbReference type="SUPFAM" id="SSF50494">
    <property type="entry name" value="Trypsin-like serine proteases"/>
    <property type="match status" value="1"/>
</dbReference>
<dbReference type="Proteomes" id="UP000823891">
    <property type="component" value="Unassembled WGS sequence"/>
</dbReference>
<dbReference type="GO" id="GO:0008233">
    <property type="term" value="F:peptidase activity"/>
    <property type="evidence" value="ECO:0007669"/>
    <property type="project" value="UniProtKB-KW"/>
</dbReference>
<proteinExistence type="predicted"/>
<reference evidence="1" key="1">
    <citation type="journal article" date="2021" name="PeerJ">
        <title>Extensive microbial diversity within the chicken gut microbiome revealed by metagenomics and culture.</title>
        <authorList>
            <person name="Gilroy R."/>
            <person name="Ravi A."/>
            <person name="Getino M."/>
            <person name="Pursley I."/>
            <person name="Horton D.L."/>
            <person name="Alikhan N.F."/>
            <person name="Baker D."/>
            <person name="Gharbi K."/>
            <person name="Hall N."/>
            <person name="Watson M."/>
            <person name="Adriaenssens E.M."/>
            <person name="Foster-Nyarko E."/>
            <person name="Jarju S."/>
            <person name="Secka A."/>
            <person name="Antonio M."/>
            <person name="Oren A."/>
            <person name="Chaudhuri R.R."/>
            <person name="La Ragione R."/>
            <person name="Hildebrand F."/>
            <person name="Pallen M.J."/>
        </authorList>
    </citation>
    <scope>NUCLEOTIDE SEQUENCE</scope>
    <source>
        <strain evidence="1">USAMLcec2-132</strain>
    </source>
</reference>
<evidence type="ECO:0000313" key="1">
    <source>
        <dbReference type="EMBL" id="HJC23559.1"/>
    </source>
</evidence>
<accession>A0A9D2NFQ2</accession>
<dbReference type="AlphaFoldDB" id="A0A9D2NFQ2"/>
<dbReference type="GO" id="GO:0006508">
    <property type="term" value="P:proteolysis"/>
    <property type="evidence" value="ECO:0007669"/>
    <property type="project" value="UniProtKB-KW"/>
</dbReference>
<keyword evidence="1" id="KW-0378">Hydrolase</keyword>
<dbReference type="Gene3D" id="2.40.10.120">
    <property type="match status" value="1"/>
</dbReference>
<reference evidence="1" key="2">
    <citation type="submission" date="2021-04" db="EMBL/GenBank/DDBJ databases">
        <authorList>
            <person name="Gilroy R."/>
        </authorList>
    </citation>
    <scope>NUCLEOTIDE SEQUENCE</scope>
    <source>
        <strain evidence="1">USAMLcec2-132</strain>
    </source>
</reference>
<dbReference type="Pfam" id="PF13365">
    <property type="entry name" value="Trypsin_2"/>
    <property type="match status" value="1"/>
</dbReference>
<organism evidence="1 2">
    <name type="scientific">Candidatus Eisenbergiella merdavium</name>
    <dbReference type="NCBI Taxonomy" id="2838551"/>
    <lineage>
        <taxon>Bacteria</taxon>
        <taxon>Bacillati</taxon>
        <taxon>Bacillota</taxon>
        <taxon>Clostridia</taxon>
        <taxon>Lachnospirales</taxon>
        <taxon>Lachnospiraceae</taxon>
        <taxon>Eisenbergiella</taxon>
    </lineage>
</organism>
<sequence>MKEKHRFRAVRSLLMKGFKCLTAGTVLFSLLLSAGCAQVFPVLKALDGERTQEAKQMVPRCCVRLDVAGKEAEYYGSGVVWDQQDGRLIIATAGHLLEEGEVLRVVFYDGTIAQGNNVGVSDSLDVGFVEAVWKPALADSAEAPSGRPQPAEELPALVNLHQRRFDTMDEASVLFAAISTQDGCADLILDASLLERAWYREEFGSDVMILACDAQAGASGAGVFDGCGSFVGLVLGGTGEQTAALSMELVNDACEEVCGIRRETDAYGGQP</sequence>
<evidence type="ECO:0000313" key="2">
    <source>
        <dbReference type="Proteomes" id="UP000823891"/>
    </source>
</evidence>
<protein>
    <submittedName>
        <fullName evidence="1">Serine protease</fullName>
    </submittedName>
</protein>
<gene>
    <name evidence="1" type="ORF">H9761_07640</name>
</gene>
<name>A0A9D2NFQ2_9FIRM</name>
<dbReference type="InterPro" id="IPR009003">
    <property type="entry name" value="Peptidase_S1_PA"/>
</dbReference>